<dbReference type="EMBL" id="CAJJDN010000207">
    <property type="protein sequence ID" value="CAD8129096.1"/>
    <property type="molecule type" value="Genomic_DNA"/>
</dbReference>
<dbReference type="AlphaFoldDB" id="A0A8S1RLM8"/>
<reference evidence="1" key="1">
    <citation type="submission" date="2021-01" db="EMBL/GenBank/DDBJ databases">
        <authorList>
            <consortium name="Genoscope - CEA"/>
            <person name="William W."/>
        </authorList>
    </citation>
    <scope>NUCLEOTIDE SEQUENCE</scope>
</reference>
<protein>
    <submittedName>
        <fullName evidence="1">Uncharacterized protein</fullName>
    </submittedName>
</protein>
<comment type="caution">
    <text evidence="1">The sequence shown here is derived from an EMBL/GenBank/DDBJ whole genome shotgun (WGS) entry which is preliminary data.</text>
</comment>
<organism evidence="1 2">
    <name type="scientific">Paramecium sonneborni</name>
    <dbReference type="NCBI Taxonomy" id="65129"/>
    <lineage>
        <taxon>Eukaryota</taxon>
        <taxon>Sar</taxon>
        <taxon>Alveolata</taxon>
        <taxon>Ciliophora</taxon>
        <taxon>Intramacronucleata</taxon>
        <taxon>Oligohymenophorea</taxon>
        <taxon>Peniculida</taxon>
        <taxon>Parameciidae</taxon>
        <taxon>Paramecium</taxon>
    </lineage>
</organism>
<keyword evidence="2" id="KW-1185">Reference proteome</keyword>
<accession>A0A8S1RLM8</accession>
<proteinExistence type="predicted"/>
<evidence type="ECO:0000313" key="2">
    <source>
        <dbReference type="Proteomes" id="UP000692954"/>
    </source>
</evidence>
<evidence type="ECO:0000313" key="1">
    <source>
        <dbReference type="EMBL" id="CAD8129096.1"/>
    </source>
</evidence>
<dbReference type="Proteomes" id="UP000692954">
    <property type="component" value="Unassembled WGS sequence"/>
</dbReference>
<gene>
    <name evidence="1" type="ORF">PSON_ATCC_30995.1.T2070017</name>
</gene>
<sequence>MLEGKSKIKNNEDLAQNSIYLMVLHTQNQNKLVKGEKVLYIKEKIFKPKKLWLLKNSKESVNINQKQFKQFSESIQVIQLKQLEQKQYNKI</sequence>
<name>A0A8S1RLM8_9CILI</name>